<dbReference type="EMBL" id="BSUN01000001">
    <property type="protein sequence ID" value="GMA37010.1"/>
    <property type="molecule type" value="Genomic_DNA"/>
</dbReference>
<dbReference type="Proteomes" id="UP001157125">
    <property type="component" value="Unassembled WGS sequence"/>
</dbReference>
<keyword evidence="3" id="KW-1185">Reference proteome</keyword>
<evidence type="ECO:0000256" key="1">
    <source>
        <dbReference type="SAM" id="MobiDB-lite"/>
    </source>
</evidence>
<comment type="caution">
    <text evidence="2">The sequence shown here is derived from an EMBL/GenBank/DDBJ whole genome shotgun (WGS) entry which is preliminary data.</text>
</comment>
<evidence type="ECO:0000313" key="3">
    <source>
        <dbReference type="Proteomes" id="UP001157125"/>
    </source>
</evidence>
<protein>
    <submittedName>
        <fullName evidence="2">Uncharacterized protein</fullName>
    </submittedName>
</protein>
<gene>
    <name evidence="2" type="ORF">GCM10025876_32140</name>
</gene>
<reference evidence="3" key="1">
    <citation type="journal article" date="2019" name="Int. J. Syst. Evol. Microbiol.">
        <title>The Global Catalogue of Microorganisms (GCM) 10K type strain sequencing project: providing services to taxonomists for standard genome sequencing and annotation.</title>
        <authorList>
            <consortium name="The Broad Institute Genomics Platform"/>
            <consortium name="The Broad Institute Genome Sequencing Center for Infectious Disease"/>
            <person name="Wu L."/>
            <person name="Ma J."/>
        </authorList>
    </citation>
    <scope>NUCLEOTIDE SEQUENCE [LARGE SCALE GENOMIC DNA]</scope>
    <source>
        <strain evidence="3">NBRC 112299</strain>
    </source>
</reference>
<name>A0ABQ6IGT8_9MICO</name>
<proteinExistence type="predicted"/>
<sequence length="170" mass="17980">MRWCASLACEGGLTGTLEAGEHDDRGAGLREVEATSLATEDRHEFLVDDLDHLLAGVQCTRDLLAERALPDVAGERADHGHRDVGVEQGAADLADGGVDVRLGQAALAPQVAERRREAVGEVGEHRCPFEKRAGSRLPGLRITHPPAADGRMYGRKTGERASGSAASLSP</sequence>
<feature type="region of interest" description="Disordered" evidence="1">
    <location>
        <begin position="136"/>
        <end position="170"/>
    </location>
</feature>
<organism evidence="2 3">
    <name type="scientific">Demequina litorisediminis</name>
    <dbReference type="NCBI Taxonomy" id="1849022"/>
    <lineage>
        <taxon>Bacteria</taxon>
        <taxon>Bacillati</taxon>
        <taxon>Actinomycetota</taxon>
        <taxon>Actinomycetes</taxon>
        <taxon>Micrococcales</taxon>
        <taxon>Demequinaceae</taxon>
        <taxon>Demequina</taxon>
    </lineage>
</organism>
<evidence type="ECO:0000313" key="2">
    <source>
        <dbReference type="EMBL" id="GMA37010.1"/>
    </source>
</evidence>
<accession>A0ABQ6IGT8</accession>